<dbReference type="AlphaFoldDB" id="A0A7R8Z883"/>
<feature type="domain" description="C2H2-type" evidence="11">
    <location>
        <begin position="801"/>
        <end position="824"/>
    </location>
</feature>
<feature type="domain" description="C2H2-type" evidence="11">
    <location>
        <begin position="331"/>
        <end position="358"/>
    </location>
</feature>
<keyword evidence="5" id="KW-0862">Zinc</keyword>
<comment type="subcellular location">
    <subcellularLocation>
        <location evidence="1">Nucleus</location>
    </subcellularLocation>
</comment>
<dbReference type="SMART" id="SM00355">
    <property type="entry name" value="ZnF_C2H2"/>
    <property type="match status" value="7"/>
</dbReference>
<organism evidence="12">
    <name type="scientific">Timema douglasi</name>
    <name type="common">Walking stick</name>
    <dbReference type="NCBI Taxonomy" id="61478"/>
    <lineage>
        <taxon>Eukaryota</taxon>
        <taxon>Metazoa</taxon>
        <taxon>Ecdysozoa</taxon>
        <taxon>Arthropoda</taxon>
        <taxon>Hexapoda</taxon>
        <taxon>Insecta</taxon>
        <taxon>Pterygota</taxon>
        <taxon>Neoptera</taxon>
        <taxon>Polyneoptera</taxon>
        <taxon>Phasmatodea</taxon>
        <taxon>Timematodea</taxon>
        <taxon>Timematoidea</taxon>
        <taxon>Timematidae</taxon>
        <taxon>Timema</taxon>
    </lineage>
</organism>
<dbReference type="GO" id="GO:0000978">
    <property type="term" value="F:RNA polymerase II cis-regulatory region sequence-specific DNA binding"/>
    <property type="evidence" value="ECO:0007669"/>
    <property type="project" value="TreeGrafter"/>
</dbReference>
<feature type="region of interest" description="Disordered" evidence="10">
    <location>
        <begin position="480"/>
        <end position="510"/>
    </location>
</feature>
<name>A0A7R8Z883_TIMDO</name>
<keyword evidence="7" id="KW-0539">Nucleus</keyword>
<evidence type="ECO:0000256" key="7">
    <source>
        <dbReference type="ARBA" id="ARBA00023242"/>
    </source>
</evidence>
<evidence type="ECO:0000256" key="3">
    <source>
        <dbReference type="ARBA" id="ARBA00022737"/>
    </source>
</evidence>
<keyword evidence="4 9" id="KW-0863">Zinc-finger</keyword>
<evidence type="ECO:0000256" key="8">
    <source>
        <dbReference type="ARBA" id="ARBA00037948"/>
    </source>
</evidence>
<evidence type="ECO:0000256" key="5">
    <source>
        <dbReference type="ARBA" id="ARBA00022833"/>
    </source>
</evidence>
<dbReference type="InterPro" id="IPR013087">
    <property type="entry name" value="Znf_C2H2_type"/>
</dbReference>
<dbReference type="EMBL" id="OA567164">
    <property type="protein sequence ID" value="CAD7199976.1"/>
    <property type="molecule type" value="Genomic_DNA"/>
</dbReference>
<dbReference type="PANTHER" id="PTHR24388:SF54">
    <property type="entry name" value="PROTEIN ESCARGOT"/>
    <property type="match status" value="1"/>
</dbReference>
<evidence type="ECO:0000256" key="4">
    <source>
        <dbReference type="ARBA" id="ARBA00022771"/>
    </source>
</evidence>
<dbReference type="InterPro" id="IPR036236">
    <property type="entry name" value="Znf_C2H2_sf"/>
</dbReference>
<evidence type="ECO:0000259" key="11">
    <source>
        <dbReference type="PROSITE" id="PS50157"/>
    </source>
</evidence>
<comment type="similarity">
    <text evidence="8">Belongs to the snail C2H2-type zinc-finger protein family.</text>
</comment>
<protein>
    <recommendedName>
        <fullName evidence="11">C2H2-type domain-containing protein</fullName>
    </recommendedName>
</protein>
<dbReference type="PROSITE" id="PS00028">
    <property type="entry name" value="ZINC_FINGER_C2H2_1"/>
    <property type="match status" value="6"/>
</dbReference>
<keyword evidence="2" id="KW-0479">Metal-binding</keyword>
<keyword evidence="3" id="KW-0677">Repeat</keyword>
<evidence type="ECO:0000256" key="10">
    <source>
        <dbReference type="SAM" id="MobiDB-lite"/>
    </source>
</evidence>
<keyword evidence="6" id="KW-0238">DNA-binding</keyword>
<sequence>MSSNKQYFEGESTSPYIFIVNRSENGNNSIFKRANPNSPLISKVFIDDLNCIDIVSDSQQINSSSFSEIYIENLSSFSALTGNTPNYNPLSNDCPDVLYLANSQPENVIFDQPGSNFSLDKTEPCLQVNVDNFITFPEHSADVTHIEIIKPKQSASRRLTGANRVLPFITNMWQGGDQQVTEPTLAATYKAFFESQEFMDERKCEECQLELLSSTHLQYHLKEVHKRRTVMLEQVDTIPRPYSCAKCPRKFMHKKTFHRHLKYIHRIPSSKILDYDVCEKVFPNSGMLLEHLSQQKEVCGLHSATEINSQNSSTKRGHINPSPSEDLFDRLECNICNKVYINKNALLKHKAQHEVERKCQFMYMCPCSCPLEEKEGGTKIEERICLSGTVIHKLAENKAEVPNHAETSSTKEEEAELMVLPLKDRNADKRWKRVRLSSLLIEKVQEGLRPQPLFLVMSRVEDSENLRRVSPFVLERSPTLASETTEVNSGGGADEATNVGPAGSLKKAQKRTADKCKKASKAIAKPLLKDTMPQSRLDKRKPLLKWEAQERLGKAKGPEMVLDQFLFLRDIVMDCVDNSMSALLAVFTLYSWNPLVQMIYEQILKIDLLNTRLTFRWIPGHASVSRNELAAKEALRLPPEASLGVMFLYLKDYVRCGVLCTLHEQWVLTPAQNKLRSIRYIVSRWPSSIQKSRREEIIVTRLRITVRDAFPTVVSAKENSPSYWLARWPLSLTFSRTNGKLPFLSLDKARQQRRALKIHTRIVHQPQKNVKHHCSLCVACFNTQGNLLRHFLSVHQELRRFICGLCGSRYSQNQVLRRHLLQVHQVQIDSISSFDKKSVSEVYVLPSTSQLPISSTVAAKIRDIAKEEKQKFTGVKEFLKTCLGISNRHQNETCVEVDTQTGVAQVQTEEVTQVNKICQTVDTQNDDTEDLTTIQLPATNLTLNTELSCSIETQTNKLEEKVCFSQTTGEGSVSLTLINEPSILTSEIFDCGTMFTNLGGLAKPINNDIMFNEFCFRDKDSLTEHSFPKLTANNDIFDTSRTPAIGSQLESDNEGMNVSAQSQGTIVQNDATMQFVSVSGAHNTIFTEPVTDRNTMSLPTITDRRSKPSCEMARSGVLPCKLYSMQVPANMCAKEHSDKKTGIDHAKAVLIRSGLSCYVSGETSIPAEEANKKKWQEYDSHARYHKEFVEHKRIHDGITPYECKDCGHKFRQRRVFLRHKEVHSLEKKRSRDRHKCPVCDKAFSRLDVLKLTHMKTHFDHPPELQLCTG</sequence>
<evidence type="ECO:0000256" key="2">
    <source>
        <dbReference type="ARBA" id="ARBA00022723"/>
    </source>
</evidence>
<proteinExistence type="inferred from homology"/>
<dbReference type="SUPFAM" id="SSF57667">
    <property type="entry name" value="beta-beta-alpha zinc fingers"/>
    <property type="match status" value="3"/>
</dbReference>
<dbReference type="GO" id="GO:0005634">
    <property type="term" value="C:nucleus"/>
    <property type="evidence" value="ECO:0007669"/>
    <property type="project" value="UniProtKB-SubCell"/>
</dbReference>
<dbReference type="PANTHER" id="PTHR24388">
    <property type="entry name" value="ZINC FINGER PROTEIN"/>
    <property type="match status" value="1"/>
</dbReference>
<dbReference type="GO" id="GO:0008270">
    <property type="term" value="F:zinc ion binding"/>
    <property type="evidence" value="ECO:0007669"/>
    <property type="project" value="UniProtKB-KW"/>
</dbReference>
<gene>
    <name evidence="12" type="ORF">TDIB3V08_LOCUS6211</name>
</gene>
<evidence type="ECO:0000256" key="6">
    <source>
        <dbReference type="ARBA" id="ARBA00023125"/>
    </source>
</evidence>
<evidence type="ECO:0000313" key="12">
    <source>
        <dbReference type="EMBL" id="CAD7199976.1"/>
    </source>
</evidence>
<dbReference type="GO" id="GO:0000981">
    <property type="term" value="F:DNA-binding transcription factor activity, RNA polymerase II-specific"/>
    <property type="evidence" value="ECO:0007669"/>
    <property type="project" value="TreeGrafter"/>
</dbReference>
<dbReference type="InterPro" id="IPR050527">
    <property type="entry name" value="Snail/Krueppel_Znf"/>
</dbReference>
<evidence type="ECO:0000256" key="1">
    <source>
        <dbReference type="ARBA" id="ARBA00004123"/>
    </source>
</evidence>
<accession>A0A7R8Z883</accession>
<feature type="domain" description="C2H2-type" evidence="11">
    <location>
        <begin position="772"/>
        <end position="800"/>
    </location>
</feature>
<feature type="domain" description="C2H2-type" evidence="11">
    <location>
        <begin position="1234"/>
        <end position="1262"/>
    </location>
</feature>
<reference evidence="12" key="1">
    <citation type="submission" date="2020-11" db="EMBL/GenBank/DDBJ databases">
        <authorList>
            <person name="Tran Van P."/>
        </authorList>
    </citation>
    <scope>NUCLEOTIDE SEQUENCE</scope>
</reference>
<dbReference type="Gene3D" id="3.30.160.60">
    <property type="entry name" value="Classic Zinc Finger"/>
    <property type="match status" value="4"/>
</dbReference>
<dbReference type="Pfam" id="PF00096">
    <property type="entry name" value="zf-C2H2"/>
    <property type="match status" value="1"/>
</dbReference>
<evidence type="ECO:0000256" key="9">
    <source>
        <dbReference type="PROSITE-ProRule" id="PRU00042"/>
    </source>
</evidence>
<feature type="domain" description="C2H2-type" evidence="11">
    <location>
        <begin position="242"/>
        <end position="265"/>
    </location>
</feature>
<feature type="domain" description="C2H2-type" evidence="11">
    <location>
        <begin position="1201"/>
        <end position="1228"/>
    </location>
</feature>
<dbReference type="PROSITE" id="PS50157">
    <property type="entry name" value="ZINC_FINGER_C2H2_2"/>
    <property type="match status" value="6"/>
</dbReference>